<gene>
    <name evidence="2" type="ORF">H920_06662</name>
</gene>
<evidence type="ECO:0000256" key="1">
    <source>
        <dbReference type="SAM" id="MobiDB-lite"/>
    </source>
</evidence>
<accession>A0A091E9M9</accession>
<sequence length="75" mass="7660">MALAPEKLFSEGVETAALEALASPCPPARAGGDVTSGTERRGGPARGGPNRRSEEFGSLARGALMTESADIPAQY</sequence>
<protein>
    <submittedName>
        <fullName evidence="2">Uncharacterized protein</fullName>
    </submittedName>
</protein>
<reference evidence="2 3" key="1">
    <citation type="submission" date="2013-11" db="EMBL/GenBank/DDBJ databases">
        <title>The Damaraland mole rat (Fukomys damarensis) genome and evolution of African mole rats.</title>
        <authorList>
            <person name="Gladyshev V.N."/>
            <person name="Fang X."/>
        </authorList>
    </citation>
    <scope>NUCLEOTIDE SEQUENCE [LARGE SCALE GENOMIC DNA]</scope>
    <source>
        <tissue evidence="2">Liver</tissue>
    </source>
</reference>
<evidence type="ECO:0000313" key="3">
    <source>
        <dbReference type="Proteomes" id="UP000028990"/>
    </source>
</evidence>
<feature type="region of interest" description="Disordered" evidence="1">
    <location>
        <begin position="20"/>
        <end position="75"/>
    </location>
</feature>
<name>A0A091E9M9_FUKDA</name>
<keyword evidence="3" id="KW-1185">Reference proteome</keyword>
<dbReference type="AlphaFoldDB" id="A0A091E9M9"/>
<evidence type="ECO:0000313" key="2">
    <source>
        <dbReference type="EMBL" id="KFO31911.1"/>
    </source>
</evidence>
<dbReference type="Proteomes" id="UP000028990">
    <property type="component" value="Unassembled WGS sequence"/>
</dbReference>
<proteinExistence type="predicted"/>
<organism evidence="2 3">
    <name type="scientific">Fukomys damarensis</name>
    <name type="common">Damaraland mole rat</name>
    <name type="synonym">Cryptomys damarensis</name>
    <dbReference type="NCBI Taxonomy" id="885580"/>
    <lineage>
        <taxon>Eukaryota</taxon>
        <taxon>Metazoa</taxon>
        <taxon>Chordata</taxon>
        <taxon>Craniata</taxon>
        <taxon>Vertebrata</taxon>
        <taxon>Euteleostomi</taxon>
        <taxon>Mammalia</taxon>
        <taxon>Eutheria</taxon>
        <taxon>Euarchontoglires</taxon>
        <taxon>Glires</taxon>
        <taxon>Rodentia</taxon>
        <taxon>Hystricomorpha</taxon>
        <taxon>Bathyergidae</taxon>
        <taxon>Fukomys</taxon>
    </lineage>
</organism>
<dbReference type="EMBL" id="KN122233">
    <property type="protein sequence ID" value="KFO31911.1"/>
    <property type="molecule type" value="Genomic_DNA"/>
</dbReference>